<organism evidence="14 15">
    <name type="scientific">Haloplasma contractile SSD-17B</name>
    <dbReference type="NCBI Taxonomy" id="1033810"/>
    <lineage>
        <taxon>Bacteria</taxon>
        <taxon>Bacillati</taxon>
        <taxon>Mycoplasmatota</taxon>
        <taxon>Mollicutes</taxon>
        <taxon>Haloplasmatales</taxon>
        <taxon>Haloplasmataceae</taxon>
        <taxon>Haloplasma</taxon>
    </lineage>
</organism>
<dbReference type="InterPro" id="IPR011856">
    <property type="entry name" value="tRNA_endonuc-like_dom_sf"/>
</dbReference>
<evidence type="ECO:0000256" key="8">
    <source>
        <dbReference type="ARBA" id="ARBA00022842"/>
    </source>
</evidence>
<dbReference type="RefSeq" id="WP_008826310.1">
    <property type="nucleotide sequence ID" value="NZ_AFNU02000001.1"/>
</dbReference>
<dbReference type="SUPFAM" id="SSF52980">
    <property type="entry name" value="Restriction endonuclease-like"/>
    <property type="match status" value="1"/>
</dbReference>
<dbReference type="InterPro" id="IPR004612">
    <property type="entry name" value="Resolv_RecU"/>
</dbReference>
<dbReference type="AlphaFoldDB" id="U2DZG0"/>
<dbReference type="GO" id="GO:0006310">
    <property type="term" value="P:DNA recombination"/>
    <property type="evidence" value="ECO:0007669"/>
    <property type="project" value="UniProtKB-UniRule"/>
</dbReference>
<dbReference type="NCBIfam" id="NF002584">
    <property type="entry name" value="PRK02234.1-5"/>
    <property type="match status" value="1"/>
</dbReference>
<keyword evidence="5 13" id="KW-0255">Endonuclease</keyword>
<evidence type="ECO:0000256" key="13">
    <source>
        <dbReference type="HAMAP-Rule" id="MF_00130"/>
    </source>
</evidence>
<dbReference type="Gene3D" id="3.40.1350.10">
    <property type="match status" value="1"/>
</dbReference>
<keyword evidence="15" id="KW-1185">Reference proteome</keyword>
<dbReference type="GO" id="GO:0007059">
    <property type="term" value="P:chromosome segregation"/>
    <property type="evidence" value="ECO:0007669"/>
    <property type="project" value="UniProtKB-UniRule"/>
</dbReference>
<evidence type="ECO:0000256" key="1">
    <source>
        <dbReference type="ARBA" id="ARBA00004496"/>
    </source>
</evidence>
<feature type="binding site" evidence="13">
    <location>
        <position position="78"/>
    </location>
    <ligand>
        <name>Mg(2+)</name>
        <dbReference type="ChEBI" id="CHEBI:18420"/>
    </ligand>
</feature>
<dbReference type="GO" id="GO:0006281">
    <property type="term" value="P:DNA repair"/>
    <property type="evidence" value="ECO:0007669"/>
    <property type="project" value="UniProtKB-UniRule"/>
</dbReference>
<dbReference type="Pfam" id="PF03838">
    <property type="entry name" value="RecU"/>
    <property type="match status" value="1"/>
</dbReference>
<keyword evidence="10 13" id="KW-0234">DNA repair</keyword>
<comment type="subcellular location">
    <subcellularLocation>
        <location evidence="1 13">Cytoplasm</location>
    </subcellularLocation>
</comment>
<comment type="similarity">
    <text evidence="11 13">Belongs to the RecU family.</text>
</comment>
<reference evidence="14 15" key="2">
    <citation type="journal article" date="2013" name="PLoS ONE">
        <title>INDIGO - INtegrated Data Warehouse of MIcrobial GenOmes with Examples from the Red Sea Extremophiles.</title>
        <authorList>
            <person name="Alam I."/>
            <person name="Antunes A."/>
            <person name="Kamau A.A."/>
            <person name="Ba Alawi W."/>
            <person name="Kalkatawi M."/>
            <person name="Stingl U."/>
            <person name="Bajic V.B."/>
        </authorList>
    </citation>
    <scope>NUCLEOTIDE SEQUENCE [LARGE SCALE GENOMIC DNA]</scope>
    <source>
        <strain evidence="14 15">SSD-17B</strain>
    </source>
</reference>
<dbReference type="InterPro" id="IPR011335">
    <property type="entry name" value="Restrct_endonuc-II-like"/>
</dbReference>
<dbReference type="PIRSF" id="PIRSF037785">
    <property type="entry name" value="RecU"/>
    <property type="match status" value="1"/>
</dbReference>
<evidence type="ECO:0000256" key="4">
    <source>
        <dbReference type="ARBA" id="ARBA00022723"/>
    </source>
</evidence>
<feature type="binding site" evidence="13">
    <location>
        <position position="110"/>
    </location>
    <ligand>
        <name>Mg(2+)</name>
        <dbReference type="ChEBI" id="CHEBI:18420"/>
    </ligand>
</feature>
<evidence type="ECO:0000256" key="6">
    <source>
        <dbReference type="ARBA" id="ARBA00022763"/>
    </source>
</evidence>
<evidence type="ECO:0000256" key="9">
    <source>
        <dbReference type="ARBA" id="ARBA00023172"/>
    </source>
</evidence>
<dbReference type="eggNOG" id="COG3331">
    <property type="taxonomic scope" value="Bacteria"/>
</dbReference>
<keyword evidence="8 13" id="KW-0460">Magnesium</keyword>
<evidence type="ECO:0000256" key="7">
    <source>
        <dbReference type="ARBA" id="ARBA00022801"/>
    </source>
</evidence>
<accession>U2DZG0</accession>
<feature type="binding site" evidence="13">
    <location>
        <position position="76"/>
    </location>
    <ligand>
        <name>Mg(2+)</name>
        <dbReference type="ChEBI" id="CHEBI:18420"/>
    </ligand>
</feature>
<dbReference type="OrthoDB" id="9783592at2"/>
<gene>
    <name evidence="13 14" type="primary">recU</name>
    <name evidence="14" type="ORF">HLPCO_000253</name>
</gene>
<dbReference type="FunCoup" id="U2DZG0">
    <property type="interactions" value="18"/>
</dbReference>
<dbReference type="NCBIfam" id="TIGR00648">
    <property type="entry name" value="recU"/>
    <property type="match status" value="1"/>
</dbReference>
<dbReference type="InParanoid" id="U2DZG0"/>
<feature type="site" description="Transition state stabilizer" evidence="13">
    <location>
        <position position="93"/>
    </location>
</feature>
<comment type="catalytic activity">
    <reaction evidence="13">
        <text>Endonucleolytic cleavage at a junction such as a reciprocal single-stranded crossover between two homologous DNA duplexes (Holliday junction).</text>
        <dbReference type="EC" id="3.1.21.10"/>
    </reaction>
</comment>
<evidence type="ECO:0000256" key="5">
    <source>
        <dbReference type="ARBA" id="ARBA00022759"/>
    </source>
</evidence>
<keyword evidence="7 13" id="KW-0378">Hydrolase</keyword>
<dbReference type="Proteomes" id="UP000005707">
    <property type="component" value="Unassembled WGS sequence"/>
</dbReference>
<reference evidence="14 15" key="1">
    <citation type="journal article" date="2011" name="J. Bacteriol.">
        <title>Genome sequence of Haloplasma contractile, an unusual contractile bacterium from a deep-sea anoxic brine lake.</title>
        <authorList>
            <person name="Antunes A."/>
            <person name="Alam I."/>
            <person name="El Dorry H."/>
            <person name="Siam R."/>
            <person name="Robertson A."/>
            <person name="Bajic V.B."/>
            <person name="Stingl U."/>
        </authorList>
    </citation>
    <scope>NUCLEOTIDE SEQUENCE [LARGE SCALE GENOMIC DNA]</scope>
    <source>
        <strain evidence="14 15">SSD-17B</strain>
    </source>
</reference>
<name>U2DZG0_9MOLU</name>
<keyword evidence="6 13" id="KW-0227">DNA damage</keyword>
<evidence type="ECO:0000313" key="14">
    <source>
        <dbReference type="EMBL" id="ERJ13587.1"/>
    </source>
</evidence>
<keyword evidence="3 13" id="KW-0540">Nuclease</keyword>
<evidence type="ECO:0000256" key="12">
    <source>
        <dbReference type="ARBA" id="ARBA00029523"/>
    </source>
</evidence>
<proteinExistence type="inferred from homology"/>
<comment type="function">
    <text evidence="13">Endonuclease that resolves Holliday junction intermediates in genetic recombination. Cleaves mobile four-strand junctions by introducing symmetrical nicks in paired strands. Promotes annealing of linear ssDNA with homologous dsDNA. Required for DNA repair, homologous recombination and chromosome segregation.</text>
</comment>
<evidence type="ECO:0000313" key="15">
    <source>
        <dbReference type="Proteomes" id="UP000005707"/>
    </source>
</evidence>
<dbReference type="HAMAP" id="MF_00130">
    <property type="entry name" value="RecU"/>
    <property type="match status" value="1"/>
</dbReference>
<protein>
    <recommendedName>
        <fullName evidence="12 13">Holliday junction resolvase RecU</fullName>
        <ecNumber evidence="13">3.1.21.10</ecNumber>
    </recommendedName>
    <alternativeName>
        <fullName evidence="13">Recombination protein U homolog</fullName>
    </alternativeName>
</protein>
<evidence type="ECO:0000256" key="10">
    <source>
        <dbReference type="ARBA" id="ARBA00023204"/>
    </source>
</evidence>
<dbReference type="NCBIfam" id="NF002581">
    <property type="entry name" value="PRK02234.1-2"/>
    <property type="match status" value="1"/>
</dbReference>
<feature type="binding site" evidence="13">
    <location>
        <position position="91"/>
    </location>
    <ligand>
        <name>Mg(2+)</name>
        <dbReference type="ChEBI" id="CHEBI:18420"/>
    </ligand>
</feature>
<dbReference type="EMBL" id="AFNU02000001">
    <property type="protein sequence ID" value="ERJ13587.1"/>
    <property type="molecule type" value="Genomic_DNA"/>
</dbReference>
<dbReference type="EC" id="3.1.21.10" evidence="13"/>
<dbReference type="CDD" id="cd22354">
    <property type="entry name" value="RecU-like"/>
    <property type="match status" value="1"/>
</dbReference>
<dbReference type="GO" id="GO:0003676">
    <property type="term" value="F:nucleic acid binding"/>
    <property type="evidence" value="ECO:0007669"/>
    <property type="project" value="InterPro"/>
</dbReference>
<evidence type="ECO:0000256" key="11">
    <source>
        <dbReference type="ARBA" id="ARBA00023447"/>
    </source>
</evidence>
<dbReference type="GO" id="GO:0008821">
    <property type="term" value="F:crossover junction DNA endonuclease activity"/>
    <property type="evidence" value="ECO:0007669"/>
    <property type="project" value="UniProtKB-EC"/>
</dbReference>
<keyword evidence="9 13" id="KW-0233">DNA recombination</keyword>
<dbReference type="STRING" id="1033810.HLPCO_000253"/>
<evidence type="ECO:0000256" key="2">
    <source>
        <dbReference type="ARBA" id="ARBA00022490"/>
    </source>
</evidence>
<keyword evidence="4 13" id="KW-0479">Metal-binding</keyword>
<dbReference type="GO" id="GO:0005737">
    <property type="term" value="C:cytoplasm"/>
    <property type="evidence" value="ECO:0007669"/>
    <property type="project" value="UniProtKB-SubCell"/>
</dbReference>
<sequence length="193" mass="22523">MAINYPNKKISYNKETLYANRGMSLEKELNESNKYYRAHGIALIHKKPTPVQIVKVDYPKRASAVIKEAYFRQPSTTDYNGIYKGKHIDFEAKETSSKTAFPLQNIHKHQIEHIQQIINLGGISFVIIRFKKLNKTYLMDGQDIVHFYNSYLKDGRKSLSIKTFMEKGYEIEQKLYPKLDYLKVVNSLYFGAK</sequence>
<keyword evidence="2 13" id="KW-0963">Cytoplasm</keyword>
<evidence type="ECO:0000256" key="3">
    <source>
        <dbReference type="ARBA" id="ARBA00022722"/>
    </source>
</evidence>
<comment type="caution">
    <text evidence="14">The sequence shown here is derived from an EMBL/GenBank/DDBJ whole genome shotgun (WGS) entry which is preliminary data.</text>
</comment>
<dbReference type="GO" id="GO:0000287">
    <property type="term" value="F:magnesium ion binding"/>
    <property type="evidence" value="ECO:0007669"/>
    <property type="project" value="UniProtKB-UniRule"/>
</dbReference>
<comment type="cofactor">
    <cofactor evidence="13">
        <name>Mg(2+)</name>
        <dbReference type="ChEBI" id="CHEBI:18420"/>
    </cofactor>
    <text evidence="13">Binds 1 Mg(2+) ion per subunit.</text>
</comment>